<dbReference type="InterPro" id="IPR036526">
    <property type="entry name" value="C-N_Hydrolase_sf"/>
</dbReference>
<evidence type="ECO:0000313" key="5">
    <source>
        <dbReference type="EMBL" id="SOQ49508.1"/>
    </source>
</evidence>
<dbReference type="GO" id="GO:0016787">
    <property type="term" value="F:hydrolase activity"/>
    <property type="evidence" value="ECO:0007669"/>
    <property type="project" value="UniProtKB-KW"/>
</dbReference>
<dbReference type="EMBL" id="ODYU01007067">
    <property type="protein sequence ID" value="SOQ49508.1"/>
    <property type="molecule type" value="Genomic_DNA"/>
</dbReference>
<feature type="chain" id="PRO_5013843547" evidence="3">
    <location>
        <begin position="23"/>
        <end position="727"/>
    </location>
</feature>
<dbReference type="SUPFAM" id="SSF56317">
    <property type="entry name" value="Carbon-nitrogen hydrolase"/>
    <property type="match status" value="1"/>
</dbReference>
<name>A0A2H1W8V8_SPOFR</name>
<evidence type="ECO:0000256" key="3">
    <source>
        <dbReference type="SAM" id="SignalP"/>
    </source>
</evidence>
<dbReference type="AlphaFoldDB" id="A0A2H1W8V8"/>
<reference evidence="5" key="1">
    <citation type="submission" date="2016-07" db="EMBL/GenBank/DDBJ databases">
        <authorList>
            <person name="Bretaudeau A."/>
        </authorList>
    </citation>
    <scope>NUCLEOTIDE SEQUENCE</scope>
    <source>
        <strain evidence="5">Rice</strain>
        <tissue evidence="5">Whole body</tissue>
    </source>
</reference>
<accession>A0A2H1W8V8</accession>
<dbReference type="InterPro" id="IPR003010">
    <property type="entry name" value="C-N_Hydrolase"/>
</dbReference>
<keyword evidence="2" id="KW-0378">Hydrolase</keyword>
<dbReference type="InterPro" id="IPR043957">
    <property type="entry name" value="Vanin_C"/>
</dbReference>
<protein>
    <submittedName>
        <fullName evidence="5">SFRICE_005962</fullName>
    </submittedName>
</protein>
<dbReference type="InterPro" id="IPR040154">
    <property type="entry name" value="Biotinidase/VNN"/>
</dbReference>
<comment type="similarity">
    <text evidence="1">Belongs to the carbon-nitrogen hydrolase superfamily. BTD/VNN family.</text>
</comment>
<sequence length="727" mass="80742">MKHLSIILLFSCLGFSVQKSTPQDDHYVGAVVEYTVTGNVATNLANYANLIKEAADQGADIVVFPELTLTNSSTTFEVPLYGNLRDHPVPALSPDLYDEFMVTISNAALQNDIYVVINGRELLDCTVQQAADEYCPEAKQYVFNTNVVFDRTGKVIDRFRKINLFGEFSHTPALRPDLGVFETDFGVTFGHFICFDLMFQVPAVQVVQKSKVKNVIFPTMWFSELPYLTAVQIQEAYAYSLEVNFLGAGANNVRVGSAGSGIYSGKAGALISIMPGLPTTKVLVAKVPKVPGQVTEPFPGPIYDDPANHDNLKLITDPSLPSHVTRLLELGSQEFTLVDKDVSCTFKVTLAQREGNTPVYYRAFVQDGTNTYARREVGVAACLLVACKTDDVNTCPYRFNKQEEITVEKLEIEMRTYENTYNDTLQCDNIEYFPVTVRYNKFPLSPKNFTYTVKEKDHQQCEPDDQNTISVLQQEILSRKSRETLRFKINVPQNELVAFGIWGRVYTRDVDHNKGASEEDIQNFNTLLDDIFISGMGESCFGTNGPDLITGHYRYRAGVFSGVRSYSGLATGGTRICGVFACTDEDRKSCGNRLSTYISNTTGIFEELVITATMPTPVLNSSLATDDSIVYPVSSKVTIMPLESKDYSYTKAQQNDVTVHTMTLTNKMAELYTFAIWGRRFATDGQDADPELPDELGDLTPAPGASTVHLLSNVLFATFVAFLCFTF</sequence>
<dbReference type="PANTHER" id="PTHR10609">
    <property type="entry name" value="BIOTINIDASE-RELATED"/>
    <property type="match status" value="1"/>
</dbReference>
<feature type="domain" description="CN hydrolase" evidence="4">
    <location>
        <begin position="27"/>
        <end position="289"/>
    </location>
</feature>
<dbReference type="Pfam" id="PF19018">
    <property type="entry name" value="Vanin_C"/>
    <property type="match status" value="2"/>
</dbReference>
<feature type="signal peptide" evidence="3">
    <location>
        <begin position="1"/>
        <end position="22"/>
    </location>
</feature>
<dbReference type="PANTHER" id="PTHR10609:SF14">
    <property type="entry name" value="BIOTINIDASE"/>
    <property type="match status" value="1"/>
</dbReference>
<dbReference type="Pfam" id="PF00795">
    <property type="entry name" value="CN_hydrolase"/>
    <property type="match status" value="1"/>
</dbReference>
<proteinExistence type="inferred from homology"/>
<gene>
    <name evidence="5" type="ORF">SFRICE_005962</name>
</gene>
<dbReference type="PROSITE" id="PS50263">
    <property type="entry name" value="CN_HYDROLASE"/>
    <property type="match status" value="1"/>
</dbReference>
<keyword evidence="3" id="KW-0732">Signal</keyword>
<dbReference type="Gene3D" id="3.60.110.10">
    <property type="entry name" value="Carbon-nitrogen hydrolase"/>
    <property type="match status" value="1"/>
</dbReference>
<evidence type="ECO:0000256" key="2">
    <source>
        <dbReference type="ARBA" id="ARBA00022801"/>
    </source>
</evidence>
<evidence type="ECO:0000259" key="4">
    <source>
        <dbReference type="PROSITE" id="PS50263"/>
    </source>
</evidence>
<evidence type="ECO:0000256" key="1">
    <source>
        <dbReference type="ARBA" id="ARBA00008225"/>
    </source>
</evidence>
<organism evidence="5">
    <name type="scientific">Spodoptera frugiperda</name>
    <name type="common">Fall armyworm</name>
    <dbReference type="NCBI Taxonomy" id="7108"/>
    <lineage>
        <taxon>Eukaryota</taxon>
        <taxon>Metazoa</taxon>
        <taxon>Ecdysozoa</taxon>
        <taxon>Arthropoda</taxon>
        <taxon>Hexapoda</taxon>
        <taxon>Insecta</taxon>
        <taxon>Pterygota</taxon>
        <taxon>Neoptera</taxon>
        <taxon>Endopterygota</taxon>
        <taxon>Lepidoptera</taxon>
        <taxon>Glossata</taxon>
        <taxon>Ditrysia</taxon>
        <taxon>Noctuoidea</taxon>
        <taxon>Noctuidae</taxon>
        <taxon>Amphipyrinae</taxon>
        <taxon>Spodoptera</taxon>
    </lineage>
</organism>